<dbReference type="InterPro" id="IPR013766">
    <property type="entry name" value="Thioredoxin_domain"/>
</dbReference>
<evidence type="ECO:0000259" key="7">
    <source>
        <dbReference type="PROSITE" id="PS51352"/>
    </source>
</evidence>
<dbReference type="AlphaFoldDB" id="A0A7C3ZLN7"/>
<keyword evidence="4" id="KW-1015">Disulfide bond</keyword>
<evidence type="ECO:0000256" key="3">
    <source>
        <dbReference type="ARBA" id="ARBA00023002"/>
    </source>
</evidence>
<dbReference type="EMBL" id="DSPX01000179">
    <property type="protein sequence ID" value="HGG02403.1"/>
    <property type="molecule type" value="Genomic_DNA"/>
</dbReference>
<evidence type="ECO:0000256" key="5">
    <source>
        <dbReference type="ARBA" id="ARBA00023284"/>
    </source>
</evidence>
<evidence type="ECO:0000256" key="4">
    <source>
        <dbReference type="ARBA" id="ARBA00023157"/>
    </source>
</evidence>
<evidence type="ECO:0000256" key="1">
    <source>
        <dbReference type="ARBA" id="ARBA00005791"/>
    </source>
</evidence>
<evidence type="ECO:0000256" key="6">
    <source>
        <dbReference type="SAM" id="SignalP"/>
    </source>
</evidence>
<dbReference type="PROSITE" id="PS51257">
    <property type="entry name" value="PROKAR_LIPOPROTEIN"/>
    <property type="match status" value="1"/>
</dbReference>
<organism evidence="8">
    <name type="scientific">Planktothricoides sp. SpSt-374</name>
    <dbReference type="NCBI Taxonomy" id="2282167"/>
    <lineage>
        <taxon>Bacteria</taxon>
        <taxon>Bacillati</taxon>
        <taxon>Cyanobacteriota</taxon>
        <taxon>Cyanophyceae</taxon>
        <taxon>Oscillatoriophycideae</taxon>
        <taxon>Oscillatoriales</taxon>
        <taxon>Oscillatoriaceae</taxon>
        <taxon>Planktothricoides</taxon>
    </lineage>
</organism>
<dbReference type="Pfam" id="PF13462">
    <property type="entry name" value="Thioredoxin_4"/>
    <property type="match status" value="1"/>
</dbReference>
<feature type="signal peptide" evidence="6">
    <location>
        <begin position="1"/>
        <end position="30"/>
    </location>
</feature>
<dbReference type="InterPro" id="IPR012336">
    <property type="entry name" value="Thioredoxin-like_fold"/>
</dbReference>
<dbReference type="PANTHER" id="PTHR13887">
    <property type="entry name" value="GLUTATHIONE S-TRANSFERASE KAPPA"/>
    <property type="match status" value="1"/>
</dbReference>
<comment type="caution">
    <text evidence="8">The sequence shown here is derived from an EMBL/GenBank/DDBJ whole genome shotgun (WGS) entry which is preliminary data.</text>
</comment>
<name>A0A7C3ZLN7_9CYAN</name>
<reference evidence="8" key="1">
    <citation type="journal article" date="2020" name="mSystems">
        <title>Genome- and Community-Level Interaction Insights into Carbon Utilization and Element Cycling Functions of Hydrothermarchaeota in Hydrothermal Sediment.</title>
        <authorList>
            <person name="Zhou Z."/>
            <person name="Liu Y."/>
            <person name="Xu W."/>
            <person name="Pan J."/>
            <person name="Luo Z.H."/>
            <person name="Li M."/>
        </authorList>
    </citation>
    <scope>NUCLEOTIDE SEQUENCE [LARGE SCALE GENOMIC DNA]</scope>
    <source>
        <strain evidence="8">SpSt-374</strain>
    </source>
</reference>
<keyword evidence="3" id="KW-0560">Oxidoreductase</keyword>
<keyword evidence="5" id="KW-0676">Redox-active center</keyword>
<keyword evidence="2 6" id="KW-0732">Signal</keyword>
<dbReference type="SUPFAM" id="SSF52833">
    <property type="entry name" value="Thioredoxin-like"/>
    <property type="match status" value="1"/>
</dbReference>
<dbReference type="PANTHER" id="PTHR13887:SF14">
    <property type="entry name" value="DISULFIDE BOND FORMATION PROTEIN D"/>
    <property type="match status" value="1"/>
</dbReference>
<feature type="domain" description="Thioredoxin" evidence="7">
    <location>
        <begin position="40"/>
        <end position="205"/>
    </location>
</feature>
<protein>
    <submittedName>
        <fullName evidence="8">Disulfide bond formation protein DsbA</fullName>
    </submittedName>
</protein>
<comment type="similarity">
    <text evidence="1">Belongs to the thioredoxin family. DsbA subfamily.</text>
</comment>
<dbReference type="InterPro" id="IPR036249">
    <property type="entry name" value="Thioredoxin-like_sf"/>
</dbReference>
<dbReference type="PROSITE" id="PS51352">
    <property type="entry name" value="THIOREDOXIN_2"/>
    <property type="match status" value="1"/>
</dbReference>
<gene>
    <name evidence="8" type="ORF">ENR15_17600</name>
</gene>
<accession>A0A7C3ZLN7</accession>
<proteinExistence type="inferred from homology"/>
<dbReference type="Gene3D" id="3.40.30.10">
    <property type="entry name" value="Glutaredoxin"/>
    <property type="match status" value="1"/>
</dbReference>
<sequence length="252" mass="27834">MRRFRFASLIIASLLVGCFALSGCSNQSIATTPALKEQVLQVIRENPEAVLQAVEVAYQQRQEQEVQQARRGFLQQMITDPASVIGSAPTKGAAEKKIVLLEFSDFQCPFCARATQTVQEFMAKHSEQVTLAYKHLPLSRIHPQALPAARSAWAAQQQGKFWEYHNALFAQQDQLGEDLYVELAKNLGLNLQQFNRDRASDAAKAAIEADLQLASRLKINATPFFLLNGEAIAGAVELSEMESALARVTNNS</sequence>
<feature type="chain" id="PRO_5028035302" evidence="6">
    <location>
        <begin position="31"/>
        <end position="252"/>
    </location>
</feature>
<evidence type="ECO:0000313" key="8">
    <source>
        <dbReference type="EMBL" id="HGG02403.1"/>
    </source>
</evidence>
<dbReference type="GO" id="GO:0016491">
    <property type="term" value="F:oxidoreductase activity"/>
    <property type="evidence" value="ECO:0007669"/>
    <property type="project" value="UniProtKB-KW"/>
</dbReference>
<evidence type="ECO:0000256" key="2">
    <source>
        <dbReference type="ARBA" id="ARBA00022729"/>
    </source>
</evidence>